<evidence type="ECO:0000313" key="2">
    <source>
        <dbReference type="Proteomes" id="UP000294555"/>
    </source>
</evidence>
<comment type="caution">
    <text evidence="1">The sequence shown here is derived from an EMBL/GenBank/DDBJ whole genome shotgun (WGS) entry which is preliminary data.</text>
</comment>
<proteinExistence type="predicted"/>
<accession>A0A4R1NQ58</accession>
<sequence length="252" mass="28529">MMIHYHGGPITPDTCAIKAWRARHAFISFVNAGQLGLAAEICQSFAIDNGAFSAWKRAGKNKIEWADYYAFVERWKNHPGFDFAIIPDVIDGGAVENDALLEEWPHGKFFGVPVWHMNESDDRFIRLCHEYPRVAIGSCGEYDVRRPMLAVTRMKDIIRHIVDVHGQPITKLHGLRMLNPEIFTKLPLSSADSTNVAQNIGKDCNWKGTYQPQSKETRASILVERIESANSTGALIYCEQRDRFSIQLPLEV</sequence>
<keyword evidence="2" id="KW-1185">Reference proteome</keyword>
<dbReference type="AlphaFoldDB" id="A0A4R1NQ58"/>
<dbReference type="EMBL" id="SJOI01000001">
    <property type="protein sequence ID" value="TCL06876.1"/>
    <property type="molecule type" value="Genomic_DNA"/>
</dbReference>
<gene>
    <name evidence="1" type="ORF">EZJ58_5173</name>
</gene>
<evidence type="ECO:0000313" key="1">
    <source>
        <dbReference type="EMBL" id="TCL06876.1"/>
    </source>
</evidence>
<protein>
    <submittedName>
        <fullName evidence="1">Uncharacterized protein</fullName>
    </submittedName>
</protein>
<name>A0A4R1NQ58_9GAMM</name>
<organism evidence="1 2">
    <name type="scientific">Sodalis ligni</name>
    <dbReference type="NCBI Taxonomy" id="2697027"/>
    <lineage>
        <taxon>Bacteria</taxon>
        <taxon>Pseudomonadati</taxon>
        <taxon>Pseudomonadota</taxon>
        <taxon>Gammaproteobacteria</taxon>
        <taxon>Enterobacterales</taxon>
        <taxon>Bruguierivoracaceae</taxon>
        <taxon>Sodalis</taxon>
    </lineage>
</organism>
<reference evidence="1 2" key="1">
    <citation type="submission" date="2019-02" db="EMBL/GenBank/DDBJ databases">
        <title>Investigation of anaerobic lignin degradation for improved lignocellulosic biofuels.</title>
        <authorList>
            <person name="Deangelis K."/>
        </authorList>
    </citation>
    <scope>NUCLEOTIDE SEQUENCE [LARGE SCALE GENOMIC DNA]</scope>
    <source>
        <strain evidence="1 2">159R</strain>
    </source>
</reference>
<dbReference type="Proteomes" id="UP000294555">
    <property type="component" value="Unassembled WGS sequence"/>
</dbReference>